<gene>
    <name evidence="3" type="ORF">EVOR1521_LOCUS11090</name>
</gene>
<name>A0AA36IAJ6_9DINO</name>
<feature type="region of interest" description="Disordered" evidence="1">
    <location>
        <begin position="254"/>
        <end position="273"/>
    </location>
</feature>
<feature type="transmembrane region" description="Helical" evidence="2">
    <location>
        <begin position="155"/>
        <end position="177"/>
    </location>
</feature>
<reference evidence="3" key="1">
    <citation type="submission" date="2023-08" db="EMBL/GenBank/DDBJ databases">
        <authorList>
            <person name="Chen Y."/>
            <person name="Shah S."/>
            <person name="Dougan E. K."/>
            <person name="Thang M."/>
            <person name="Chan C."/>
        </authorList>
    </citation>
    <scope>NUCLEOTIDE SEQUENCE</scope>
</reference>
<feature type="transmembrane region" description="Helical" evidence="2">
    <location>
        <begin position="59"/>
        <end position="83"/>
    </location>
</feature>
<organism evidence="3 4">
    <name type="scientific">Effrenium voratum</name>
    <dbReference type="NCBI Taxonomy" id="2562239"/>
    <lineage>
        <taxon>Eukaryota</taxon>
        <taxon>Sar</taxon>
        <taxon>Alveolata</taxon>
        <taxon>Dinophyceae</taxon>
        <taxon>Suessiales</taxon>
        <taxon>Symbiodiniaceae</taxon>
        <taxon>Effrenium</taxon>
    </lineage>
</organism>
<keyword evidence="2" id="KW-0812">Transmembrane</keyword>
<evidence type="ECO:0000256" key="2">
    <source>
        <dbReference type="SAM" id="Phobius"/>
    </source>
</evidence>
<dbReference type="AlphaFoldDB" id="A0AA36IAJ6"/>
<feature type="transmembrane region" description="Helical" evidence="2">
    <location>
        <begin position="17"/>
        <end position="39"/>
    </location>
</feature>
<evidence type="ECO:0008006" key="5">
    <source>
        <dbReference type="Google" id="ProtNLM"/>
    </source>
</evidence>
<evidence type="ECO:0000256" key="1">
    <source>
        <dbReference type="SAM" id="MobiDB-lite"/>
    </source>
</evidence>
<dbReference type="EMBL" id="CAUJNA010001090">
    <property type="protein sequence ID" value="CAJ1384178.1"/>
    <property type="molecule type" value="Genomic_DNA"/>
</dbReference>
<evidence type="ECO:0000313" key="3">
    <source>
        <dbReference type="EMBL" id="CAJ1384178.1"/>
    </source>
</evidence>
<evidence type="ECO:0000313" key="4">
    <source>
        <dbReference type="Proteomes" id="UP001178507"/>
    </source>
</evidence>
<accession>A0AA36IAJ6</accession>
<keyword evidence="2" id="KW-1133">Transmembrane helix</keyword>
<keyword evidence="4" id="KW-1185">Reference proteome</keyword>
<protein>
    <recommendedName>
        <fullName evidence="5">Transmembrane protein</fullName>
    </recommendedName>
</protein>
<sequence length="273" mass="29073">MVVCLHNRPPLERFRVLCTYCLVFDAIFTLIFALSGLSSSAYSVETSCYEQNGYSWHNILALSFIVSSVFAAWGGLIHGGVVVSGEGSPLKPQQLVGVSRYGHVLVAWTFLAAVLEAIATREQPLNCSVDTQSVIAEPSLGDLDNHALTKQHVGAIWQMASTILWLIWVIGAVAAAMSAKRNLPYLQEGQARQSEETTDNNAQMVGIPVQDEELPSGTVVGVATPALGGPAPTFQPTFQGMPVGLPVDGVCQGRPVRDETGDVSRPAGAPKEA</sequence>
<keyword evidence="2" id="KW-0472">Membrane</keyword>
<dbReference type="Proteomes" id="UP001178507">
    <property type="component" value="Unassembled WGS sequence"/>
</dbReference>
<comment type="caution">
    <text evidence="3">The sequence shown here is derived from an EMBL/GenBank/DDBJ whole genome shotgun (WGS) entry which is preliminary data.</text>
</comment>
<proteinExistence type="predicted"/>
<feature type="transmembrane region" description="Helical" evidence="2">
    <location>
        <begin position="95"/>
        <end position="115"/>
    </location>
</feature>